<accession>A0A562UGL0</accession>
<dbReference type="Proteomes" id="UP000317010">
    <property type="component" value="Unassembled WGS sequence"/>
</dbReference>
<sequence length="205" mass="23465">MKKLIFLTLLTSGLHSFSQQRHIELHRKKLHTEVPAVVIDTADKALRIATYLLNSNEFQDSLRKLTFKYSNHCKSCSKGVRNRRERIPASVVLDSLYRRPSVFLVMDLQKVGIEPRSDTCYGLGATCPATDSVTSYFDNIECDMGKDIPFSYAYGVHLCHEFMHDVGFCHTDHVDDVAEEVGWIAYFFINKWYHEHNAAFLAAAQ</sequence>
<name>A0A562UGL0_9SPHI</name>
<reference evidence="1 2" key="1">
    <citation type="submission" date="2019-07" db="EMBL/GenBank/DDBJ databases">
        <title>Genomic Encyclopedia of Archaeal and Bacterial Type Strains, Phase II (KMG-II): from individual species to whole genera.</title>
        <authorList>
            <person name="Goeker M."/>
        </authorList>
    </citation>
    <scope>NUCLEOTIDE SEQUENCE [LARGE SCALE GENOMIC DNA]</scope>
    <source>
        <strain evidence="1 2">ATCC BAA-1854</strain>
    </source>
</reference>
<dbReference type="AlphaFoldDB" id="A0A562UGL0"/>
<protein>
    <submittedName>
        <fullName evidence="1">Uncharacterized protein</fullName>
    </submittedName>
</protein>
<evidence type="ECO:0000313" key="2">
    <source>
        <dbReference type="Proteomes" id="UP000317010"/>
    </source>
</evidence>
<comment type="caution">
    <text evidence="1">The sequence shown here is derived from an EMBL/GenBank/DDBJ whole genome shotgun (WGS) entry which is preliminary data.</text>
</comment>
<dbReference type="EMBL" id="VLLI01000001">
    <property type="protein sequence ID" value="TWJ04960.1"/>
    <property type="molecule type" value="Genomic_DNA"/>
</dbReference>
<evidence type="ECO:0000313" key="1">
    <source>
        <dbReference type="EMBL" id="TWJ04960.1"/>
    </source>
</evidence>
<gene>
    <name evidence="1" type="ORF">JN11_00684</name>
</gene>
<keyword evidence="2" id="KW-1185">Reference proteome</keyword>
<proteinExistence type="predicted"/>
<organism evidence="1 2">
    <name type="scientific">Mucilaginibacter frigoritolerans</name>
    <dbReference type="NCBI Taxonomy" id="652788"/>
    <lineage>
        <taxon>Bacteria</taxon>
        <taxon>Pseudomonadati</taxon>
        <taxon>Bacteroidota</taxon>
        <taxon>Sphingobacteriia</taxon>
        <taxon>Sphingobacteriales</taxon>
        <taxon>Sphingobacteriaceae</taxon>
        <taxon>Mucilaginibacter</taxon>
    </lineage>
</organism>